<gene>
    <name evidence="1" type="ORF">SUNI508_12148</name>
</gene>
<protein>
    <submittedName>
        <fullName evidence="1">MYND-type zinc finger protein samB</fullName>
    </submittedName>
</protein>
<evidence type="ECO:0000313" key="2">
    <source>
        <dbReference type="Proteomes" id="UP001408356"/>
    </source>
</evidence>
<reference evidence="1 2" key="1">
    <citation type="journal article" date="2024" name="J. Plant Pathol.">
        <title>Sequence and assembly of the genome of Seiridium unicorne, isolate CBS 538.82, causal agent of cypress canker disease.</title>
        <authorList>
            <person name="Scali E."/>
            <person name="Rocca G.D."/>
            <person name="Danti R."/>
            <person name="Garbelotto M."/>
            <person name="Barberini S."/>
            <person name="Baroncelli R."/>
            <person name="Emiliani G."/>
        </authorList>
    </citation>
    <scope>NUCLEOTIDE SEQUENCE [LARGE SCALE GENOMIC DNA]</scope>
    <source>
        <strain evidence="1 2">BM-138-508</strain>
    </source>
</reference>
<accession>A0ABR2UEL9</accession>
<sequence length="447" mass="50188">MGRWGMRLFEGDQDMDIVFGLNPAFEDDDRKISLSSMVHQTDILVPEATKEYYKTDKYKPELADIVNNIRAKLDSGKCDLLFDMYRAKENEYQGKYQVIILGALMMRAGAKIRPDDLDHLRKLVPAIHCSPGYALPIFDEGFRGPGKAQLLAALDHYKPGTPRDFQEPSCYECGMTKLDLEGELAITSESLLCSRPHKRQYPVPWRYSQEGLTASDDHGPLALSTTASDVWTYGDGSGPITKEGSWSMIADSVFMVGSVQRYPPQEDLPRKQHVVGSSGIFYWLGELPNNVACLKEFGVGMFKKQAIQFKDEDSEYRIFIAKVTRGLSAKSLPGCLLFEYDEEVASADNDAILVRVMNRAIVQNWVGLDAAPGGESSDWYSEGIAQLCSIFFPFRFGFRTPDYFRGTLNAFLTDYYTNPEINAPLSVALGGDSADWRRHGEKIYVKD</sequence>
<proteinExistence type="predicted"/>
<evidence type="ECO:0000313" key="1">
    <source>
        <dbReference type="EMBL" id="KAK9413062.1"/>
    </source>
</evidence>
<dbReference type="Proteomes" id="UP001408356">
    <property type="component" value="Unassembled WGS sequence"/>
</dbReference>
<organism evidence="1 2">
    <name type="scientific">Seiridium unicorne</name>
    <dbReference type="NCBI Taxonomy" id="138068"/>
    <lineage>
        <taxon>Eukaryota</taxon>
        <taxon>Fungi</taxon>
        <taxon>Dikarya</taxon>
        <taxon>Ascomycota</taxon>
        <taxon>Pezizomycotina</taxon>
        <taxon>Sordariomycetes</taxon>
        <taxon>Xylariomycetidae</taxon>
        <taxon>Amphisphaeriales</taxon>
        <taxon>Sporocadaceae</taxon>
        <taxon>Seiridium</taxon>
    </lineage>
</organism>
<name>A0ABR2UEL9_9PEZI</name>
<dbReference type="EMBL" id="JARVKF010000444">
    <property type="protein sequence ID" value="KAK9413062.1"/>
    <property type="molecule type" value="Genomic_DNA"/>
</dbReference>
<comment type="caution">
    <text evidence="1">The sequence shown here is derived from an EMBL/GenBank/DDBJ whole genome shotgun (WGS) entry which is preliminary data.</text>
</comment>
<keyword evidence="2" id="KW-1185">Reference proteome</keyword>